<evidence type="ECO:0000313" key="4">
    <source>
        <dbReference type="Proteomes" id="UP000662914"/>
    </source>
</evidence>
<keyword evidence="2" id="KW-0732">Signal</keyword>
<dbReference type="KEGG" id="ddz:DSYM_29180"/>
<feature type="compositionally biased region" description="Pro residues" evidence="1">
    <location>
        <begin position="42"/>
        <end position="53"/>
    </location>
</feature>
<dbReference type="PROSITE" id="PS51257">
    <property type="entry name" value="PROKAR_LIPOPROTEIN"/>
    <property type="match status" value="1"/>
</dbReference>
<evidence type="ECO:0000256" key="1">
    <source>
        <dbReference type="SAM" id="MobiDB-lite"/>
    </source>
</evidence>
<feature type="chain" id="PRO_5035251414" description="Lipoprotein" evidence="2">
    <location>
        <begin position="24"/>
        <end position="166"/>
    </location>
</feature>
<organism evidence="3 4">
    <name type="scientific">Candidatus Desulfobacillus denitrificans</name>
    <dbReference type="NCBI Taxonomy" id="2608985"/>
    <lineage>
        <taxon>Bacteria</taxon>
        <taxon>Pseudomonadati</taxon>
        <taxon>Pseudomonadota</taxon>
        <taxon>Betaproteobacteria</taxon>
        <taxon>Candidatus Desulfobacillus</taxon>
    </lineage>
</organism>
<name>A0A809R3V7_9PROT</name>
<dbReference type="Proteomes" id="UP000662914">
    <property type="component" value="Chromosome"/>
</dbReference>
<gene>
    <name evidence="3" type="ORF">DSYM_29180</name>
</gene>
<evidence type="ECO:0000313" key="3">
    <source>
        <dbReference type="EMBL" id="BBO22219.1"/>
    </source>
</evidence>
<protein>
    <recommendedName>
        <fullName evidence="5">Lipoprotein</fullName>
    </recommendedName>
</protein>
<dbReference type="EMBL" id="AP021857">
    <property type="protein sequence ID" value="BBO22219.1"/>
    <property type="molecule type" value="Genomic_DNA"/>
</dbReference>
<reference evidence="3" key="1">
    <citation type="journal article" name="DNA Res.">
        <title>The physiological potential of anammox bacteria as revealed by their core genome structure.</title>
        <authorList>
            <person name="Okubo T."/>
            <person name="Toyoda A."/>
            <person name="Fukuhara K."/>
            <person name="Uchiyama I."/>
            <person name="Harigaya Y."/>
            <person name="Kuroiwa M."/>
            <person name="Suzuki T."/>
            <person name="Murakami Y."/>
            <person name="Suwa Y."/>
            <person name="Takami H."/>
        </authorList>
    </citation>
    <scope>NUCLEOTIDE SEQUENCE</scope>
    <source>
        <strain evidence="3">317325-3</strain>
    </source>
</reference>
<accession>A0A809R3V7</accession>
<feature type="compositionally biased region" description="Low complexity" evidence="1">
    <location>
        <begin position="20"/>
        <end position="41"/>
    </location>
</feature>
<evidence type="ECO:0000256" key="2">
    <source>
        <dbReference type="SAM" id="SignalP"/>
    </source>
</evidence>
<feature type="region of interest" description="Disordered" evidence="1">
    <location>
        <begin position="20"/>
        <end position="54"/>
    </location>
</feature>
<dbReference type="AlphaFoldDB" id="A0A809R3V7"/>
<proteinExistence type="predicted"/>
<feature type="signal peptide" evidence="2">
    <location>
        <begin position="1"/>
        <end position="23"/>
    </location>
</feature>
<evidence type="ECO:0008006" key="5">
    <source>
        <dbReference type="Google" id="ProtNLM"/>
    </source>
</evidence>
<sequence>MRLRPAAALATLLLGACATPEQAPPTTETRQAPALAKAPPAAAKPPRPGPIPVRPLNVRTECSFRDETGYNGLLKLEVAEAKVHAFAVKVHIPKHGVCRFDLKDFRQTRELPAIELSQQRGRCIVRVWEQGERVTVAFQQCEKMCSGNAHSYLWPILNDRDKGSCA</sequence>